<protein>
    <submittedName>
        <fullName evidence="10">MFS transporter</fullName>
    </submittedName>
</protein>
<dbReference type="EMBL" id="JACXAH010000020">
    <property type="protein sequence ID" value="MBD1373231.1"/>
    <property type="molecule type" value="Genomic_DNA"/>
</dbReference>
<dbReference type="GO" id="GO:0005886">
    <property type="term" value="C:plasma membrane"/>
    <property type="evidence" value="ECO:0007669"/>
    <property type="project" value="UniProtKB-SubCell"/>
</dbReference>
<proteinExistence type="inferred from homology"/>
<reference evidence="10" key="1">
    <citation type="submission" date="2020-09" db="EMBL/GenBank/DDBJ databases">
        <title>A novel bacterium of genus Hazenella, isolated from South China Sea.</title>
        <authorList>
            <person name="Huang H."/>
            <person name="Mo K."/>
            <person name="Hu Y."/>
        </authorList>
    </citation>
    <scope>NUCLEOTIDE SEQUENCE</scope>
    <source>
        <strain evidence="10">IB182357</strain>
    </source>
</reference>
<name>A0A926RY71_9BACL</name>
<dbReference type="PANTHER" id="PTHR43124:SF3">
    <property type="entry name" value="CHLORAMPHENICOL EFFLUX PUMP RV0191"/>
    <property type="match status" value="1"/>
</dbReference>
<gene>
    <name evidence="10" type="ORF">IC620_12820</name>
</gene>
<feature type="transmembrane region" description="Helical" evidence="8">
    <location>
        <begin position="286"/>
        <end position="305"/>
    </location>
</feature>
<dbReference type="Proteomes" id="UP000661691">
    <property type="component" value="Unassembled WGS sequence"/>
</dbReference>
<evidence type="ECO:0000256" key="5">
    <source>
        <dbReference type="ARBA" id="ARBA00022692"/>
    </source>
</evidence>
<dbReference type="InterPro" id="IPR011701">
    <property type="entry name" value="MFS"/>
</dbReference>
<accession>A0A926RY71</accession>
<dbReference type="InterPro" id="IPR036259">
    <property type="entry name" value="MFS_trans_sf"/>
</dbReference>
<evidence type="ECO:0000313" key="11">
    <source>
        <dbReference type="Proteomes" id="UP000661691"/>
    </source>
</evidence>
<dbReference type="PROSITE" id="PS00216">
    <property type="entry name" value="SUGAR_TRANSPORT_1"/>
    <property type="match status" value="1"/>
</dbReference>
<dbReference type="InterPro" id="IPR001958">
    <property type="entry name" value="Tet-R_TetA/multi-R_MdtG-like"/>
</dbReference>
<organism evidence="10 11">
    <name type="scientific">Polycladospora coralii</name>
    <dbReference type="NCBI Taxonomy" id="2771432"/>
    <lineage>
        <taxon>Bacteria</taxon>
        <taxon>Bacillati</taxon>
        <taxon>Bacillota</taxon>
        <taxon>Bacilli</taxon>
        <taxon>Bacillales</taxon>
        <taxon>Thermoactinomycetaceae</taxon>
        <taxon>Polycladospora</taxon>
    </lineage>
</organism>
<evidence type="ECO:0000256" key="2">
    <source>
        <dbReference type="ARBA" id="ARBA00007520"/>
    </source>
</evidence>
<feature type="transmembrane region" description="Helical" evidence="8">
    <location>
        <begin position="166"/>
        <end position="188"/>
    </location>
</feature>
<evidence type="ECO:0000256" key="6">
    <source>
        <dbReference type="ARBA" id="ARBA00022989"/>
    </source>
</evidence>
<dbReference type="InterPro" id="IPR005829">
    <property type="entry name" value="Sugar_transporter_CS"/>
</dbReference>
<keyword evidence="5 8" id="KW-0812">Transmembrane</keyword>
<sequence>MKTQQQTPTARTLAILSSVPVIMVLGNSMLIPVLPAISRTLQVSPFQVSLLITLFSIPAAITIPLAGILSDRIGRKKVIAVGLLLYGAGGLLAGLASIWGDGSYIAILLSRILQGIGAAGTAPIAMVLTSDLYQQEKRSEALGIIEAANAMGKVLSPILGSILGLISWYAMFFLFPILTLPIILLLWYQIEESIHTQGLPLHQYKKNIKKIFRVHGRWLFISFASGSIVLFSLFGVLFYISDYLEKTFHLVGVGKGIYLSIPLLSLSAVSYWTGKQIGHSAFLTKRFIIGGLGVIALSLLLLPWFTKLYLLLSITALMGLGSGLVLPCLNTMITSAIGLQERGIITSLYGSVRFLGVALGPPIYGALISSPKLLFIGNATILLIAIFFSYHLIENPQHLRGKNGHSRLLLRKKRLYSP</sequence>
<dbReference type="CDD" id="cd17474">
    <property type="entry name" value="MFS_YfmO_like"/>
    <property type="match status" value="1"/>
</dbReference>
<feature type="transmembrane region" description="Helical" evidence="8">
    <location>
        <begin position="311"/>
        <end position="333"/>
    </location>
</feature>
<keyword evidence="4" id="KW-1003">Cell membrane</keyword>
<dbReference type="PRINTS" id="PR01035">
    <property type="entry name" value="TCRTETA"/>
</dbReference>
<feature type="transmembrane region" description="Helical" evidence="8">
    <location>
        <begin position="256"/>
        <end position="274"/>
    </location>
</feature>
<dbReference type="InterPro" id="IPR020846">
    <property type="entry name" value="MFS_dom"/>
</dbReference>
<comment type="caution">
    <text evidence="10">The sequence shown here is derived from an EMBL/GenBank/DDBJ whole genome shotgun (WGS) entry which is preliminary data.</text>
</comment>
<comment type="similarity">
    <text evidence="2">Belongs to the major facilitator superfamily. TCR/Tet family.</text>
</comment>
<evidence type="ECO:0000313" key="10">
    <source>
        <dbReference type="EMBL" id="MBD1373231.1"/>
    </source>
</evidence>
<keyword evidence="6 8" id="KW-1133">Transmembrane helix</keyword>
<feature type="transmembrane region" description="Helical" evidence="8">
    <location>
        <begin position="345"/>
        <end position="367"/>
    </location>
</feature>
<evidence type="ECO:0000259" key="9">
    <source>
        <dbReference type="PROSITE" id="PS50850"/>
    </source>
</evidence>
<dbReference type="RefSeq" id="WP_191139844.1">
    <property type="nucleotide sequence ID" value="NZ_JACXAG020000004.1"/>
</dbReference>
<feature type="transmembrane region" description="Helical" evidence="8">
    <location>
        <begin position="46"/>
        <end position="66"/>
    </location>
</feature>
<feature type="transmembrane region" description="Helical" evidence="8">
    <location>
        <begin position="12"/>
        <end position="34"/>
    </location>
</feature>
<keyword evidence="11" id="KW-1185">Reference proteome</keyword>
<dbReference type="InterPro" id="IPR050189">
    <property type="entry name" value="MFS_Efflux_Transporters"/>
</dbReference>
<comment type="subcellular location">
    <subcellularLocation>
        <location evidence="1">Cell membrane</location>
        <topology evidence="1">Multi-pass membrane protein</topology>
    </subcellularLocation>
</comment>
<dbReference type="GO" id="GO:0022857">
    <property type="term" value="F:transmembrane transporter activity"/>
    <property type="evidence" value="ECO:0007669"/>
    <property type="project" value="InterPro"/>
</dbReference>
<evidence type="ECO:0000256" key="1">
    <source>
        <dbReference type="ARBA" id="ARBA00004651"/>
    </source>
</evidence>
<evidence type="ECO:0000256" key="3">
    <source>
        <dbReference type="ARBA" id="ARBA00022448"/>
    </source>
</evidence>
<keyword evidence="3" id="KW-0813">Transport</keyword>
<feature type="transmembrane region" description="Helical" evidence="8">
    <location>
        <begin position="218"/>
        <end position="240"/>
    </location>
</feature>
<keyword evidence="7 8" id="KW-0472">Membrane</keyword>
<evidence type="ECO:0000256" key="7">
    <source>
        <dbReference type="ARBA" id="ARBA00023136"/>
    </source>
</evidence>
<dbReference type="PANTHER" id="PTHR43124">
    <property type="entry name" value="PURINE EFFLUX PUMP PBUE"/>
    <property type="match status" value="1"/>
</dbReference>
<feature type="domain" description="Major facilitator superfamily (MFS) profile" evidence="9">
    <location>
        <begin position="12"/>
        <end position="397"/>
    </location>
</feature>
<evidence type="ECO:0000256" key="4">
    <source>
        <dbReference type="ARBA" id="ARBA00022475"/>
    </source>
</evidence>
<dbReference type="SUPFAM" id="SSF103473">
    <property type="entry name" value="MFS general substrate transporter"/>
    <property type="match status" value="1"/>
</dbReference>
<dbReference type="Pfam" id="PF07690">
    <property type="entry name" value="MFS_1"/>
    <property type="match status" value="2"/>
</dbReference>
<dbReference type="Gene3D" id="1.20.1250.20">
    <property type="entry name" value="MFS general substrate transporter like domains"/>
    <property type="match status" value="1"/>
</dbReference>
<feature type="transmembrane region" description="Helical" evidence="8">
    <location>
        <begin position="78"/>
        <end position="99"/>
    </location>
</feature>
<evidence type="ECO:0000256" key="8">
    <source>
        <dbReference type="SAM" id="Phobius"/>
    </source>
</evidence>
<feature type="transmembrane region" description="Helical" evidence="8">
    <location>
        <begin position="373"/>
        <end position="393"/>
    </location>
</feature>
<dbReference type="AlphaFoldDB" id="A0A926RY71"/>
<dbReference type="PROSITE" id="PS50850">
    <property type="entry name" value="MFS"/>
    <property type="match status" value="1"/>
</dbReference>